<evidence type="ECO:0000313" key="2">
    <source>
        <dbReference type="Proteomes" id="UP000000457"/>
    </source>
</evidence>
<gene>
    <name evidence="1" type="ORF">GAP32_036</name>
</gene>
<name>K4FB01_9CAUD</name>
<protein>
    <submittedName>
        <fullName evidence="1">Uncharacterized protein</fullName>
    </submittedName>
</protein>
<keyword evidence="2" id="KW-1185">Reference proteome</keyword>
<dbReference type="EMBL" id="JN882285">
    <property type="protein sequence ID" value="AFC21484.1"/>
    <property type="molecule type" value="Genomic_DNA"/>
</dbReference>
<accession>K4FB01</accession>
<dbReference type="KEGG" id="vg:13993774"/>
<proteinExistence type="predicted"/>
<dbReference type="GeneID" id="13993774"/>
<sequence>MSTEMRKPNVEILCDSHHGIYIPSIMIQRLVDNGWRNIPDDAVEILKDPNHECYWETWQEVLDNAEWHDASTSQVFKLHHDGDLFAVCPESCTPQEYHHIYGEYPEWYNQEEEV</sequence>
<dbReference type="Proteomes" id="UP000000457">
    <property type="component" value="Segment"/>
</dbReference>
<dbReference type="RefSeq" id="YP_006987139.1">
    <property type="nucleotide sequence ID" value="NC_019401.1"/>
</dbReference>
<reference evidence="1 2" key="1">
    <citation type="journal article" date="2014" name="Virology">
        <title>Supersize me: Cronobacter sakazakii phage GAP32.</title>
        <authorList>
            <person name="Abbasifar R."/>
            <person name="Griffiths M.W."/>
            <person name="Sabour P.M."/>
            <person name="Ackermann H.-W."/>
            <person name="Vandersteegen K."/>
            <person name="Lavigne R."/>
            <person name="Noben J.-P."/>
            <person name="Villa A.A."/>
            <person name="Abbasifar A."/>
            <person name="Nash J.H.E."/>
            <person name="Kropinski A.M."/>
        </authorList>
    </citation>
    <scope>NUCLEOTIDE SEQUENCE [LARGE SCALE GENOMIC DNA]</scope>
    <source>
        <strain evidence="1">GAP-32</strain>
    </source>
</reference>
<dbReference type="OrthoDB" id="33118at10239"/>
<evidence type="ECO:0000313" key="1">
    <source>
        <dbReference type="EMBL" id="AFC21484.1"/>
    </source>
</evidence>
<organism evidence="1 2">
    <name type="scientific">Cronobacter phage vB_CsaM_GAP32</name>
    <dbReference type="NCBI Taxonomy" id="1141136"/>
    <lineage>
        <taxon>Viruses</taxon>
        <taxon>Duplodnaviria</taxon>
        <taxon>Heunggongvirae</taxon>
        <taxon>Uroviricota</taxon>
        <taxon>Caudoviricetes</taxon>
        <taxon>Mimasvirus</taxon>
        <taxon>Mimasvirus GAP32</taxon>
    </lineage>
</organism>